<keyword evidence="6 9" id="KW-1133">Transmembrane helix</keyword>
<feature type="transmembrane region" description="Helical" evidence="9">
    <location>
        <begin position="62"/>
        <end position="87"/>
    </location>
</feature>
<dbReference type="AlphaFoldDB" id="B8HWV8"/>
<dbReference type="OrthoDB" id="461530at2"/>
<keyword evidence="5" id="KW-0603">Photosystem I</keyword>
<sequence>MFSNLLSTAANGTAVRDTTVLWNWQGTPIMIISCLIALFIASRVIQEPHVGPKMPLGPLAPLFNNISLAGFLAAMSFGHILGVGAILGLSGALQAAN</sequence>
<keyword evidence="3" id="KW-0602">Photosynthesis</keyword>
<evidence type="ECO:0000256" key="3">
    <source>
        <dbReference type="ARBA" id="ARBA00022531"/>
    </source>
</evidence>
<accession>B8HWV8</accession>
<keyword evidence="8 9" id="KW-0472">Membrane</keyword>
<reference evidence="10" key="1">
    <citation type="submission" date="2009-01" db="EMBL/GenBank/DDBJ databases">
        <title>Complete sequence of chromosome Cyanothece sp. PCC 7425.</title>
        <authorList>
            <consortium name="US DOE Joint Genome Institute"/>
            <person name="Lucas S."/>
            <person name="Copeland A."/>
            <person name="Lapidus A."/>
            <person name="Glavina del Rio T."/>
            <person name="Dalin E."/>
            <person name="Tice H."/>
            <person name="Bruce D."/>
            <person name="Goodwin L."/>
            <person name="Pitluck S."/>
            <person name="Sims D."/>
            <person name="Meineke L."/>
            <person name="Brettin T."/>
            <person name="Detter J.C."/>
            <person name="Han C."/>
            <person name="Larimer F."/>
            <person name="Land M."/>
            <person name="Hauser L."/>
            <person name="Kyrpides N."/>
            <person name="Ovchinnikova G."/>
            <person name="Liberton M."/>
            <person name="Stoeckel J."/>
            <person name="Banerjee A."/>
            <person name="Singh A."/>
            <person name="Page L."/>
            <person name="Sato H."/>
            <person name="Zhao L."/>
            <person name="Sherman L."/>
            <person name="Pakrasi H."/>
            <person name="Richardson P."/>
        </authorList>
    </citation>
    <scope>NUCLEOTIDE SEQUENCE</scope>
    <source>
        <strain evidence="10">PCC 7425</strain>
    </source>
</reference>
<dbReference type="Pfam" id="PF01241">
    <property type="entry name" value="PSI_PSAK"/>
    <property type="match status" value="1"/>
</dbReference>
<keyword evidence="7" id="KW-0793">Thylakoid</keyword>
<evidence type="ECO:0000256" key="9">
    <source>
        <dbReference type="SAM" id="Phobius"/>
    </source>
</evidence>
<dbReference type="HOGENOM" id="CLU_160496_1_0_3"/>
<evidence type="ECO:0000256" key="1">
    <source>
        <dbReference type="ARBA" id="ARBA00004141"/>
    </source>
</evidence>
<dbReference type="GO" id="GO:0009522">
    <property type="term" value="C:photosystem I"/>
    <property type="evidence" value="ECO:0007669"/>
    <property type="project" value="UniProtKB-KW"/>
</dbReference>
<name>B8HWV8_CYAP4</name>
<dbReference type="InterPro" id="IPR035982">
    <property type="entry name" value="PSI_centre_PsaK_sf"/>
</dbReference>
<comment type="similarity">
    <text evidence="2">Belongs to the PsaG/PsaK family.</text>
</comment>
<evidence type="ECO:0000313" key="10">
    <source>
        <dbReference type="EMBL" id="ACL43261.1"/>
    </source>
</evidence>
<dbReference type="KEGG" id="cyn:Cyan7425_0875"/>
<evidence type="ECO:0000256" key="6">
    <source>
        <dbReference type="ARBA" id="ARBA00022989"/>
    </source>
</evidence>
<feature type="transmembrane region" description="Helical" evidence="9">
    <location>
        <begin position="20"/>
        <end position="41"/>
    </location>
</feature>
<comment type="subcellular location">
    <subcellularLocation>
        <location evidence="1">Membrane</location>
        <topology evidence="1">Multi-pass membrane protein</topology>
    </subcellularLocation>
</comment>
<evidence type="ECO:0000256" key="5">
    <source>
        <dbReference type="ARBA" id="ARBA00022836"/>
    </source>
</evidence>
<dbReference type="eggNOG" id="ENOG50339HV">
    <property type="taxonomic scope" value="Bacteria"/>
</dbReference>
<dbReference type="Gene3D" id="1.20.860.20">
    <property type="entry name" value="Photosystem I PsaK, reaction centre"/>
    <property type="match status" value="1"/>
</dbReference>
<dbReference type="EMBL" id="CP001344">
    <property type="protein sequence ID" value="ACL43261.1"/>
    <property type="molecule type" value="Genomic_DNA"/>
</dbReference>
<proteinExistence type="inferred from homology"/>
<evidence type="ECO:0000256" key="2">
    <source>
        <dbReference type="ARBA" id="ARBA00006458"/>
    </source>
</evidence>
<organism evidence="10">
    <name type="scientific">Cyanothece sp. (strain PCC 7425 / ATCC 29141)</name>
    <dbReference type="NCBI Taxonomy" id="395961"/>
    <lineage>
        <taxon>Bacteria</taxon>
        <taxon>Bacillati</taxon>
        <taxon>Cyanobacteriota</taxon>
        <taxon>Cyanophyceae</taxon>
        <taxon>Gomontiellales</taxon>
        <taxon>Cyanothecaceae</taxon>
        <taxon>Cyanothece</taxon>
    </lineage>
</organism>
<dbReference type="STRING" id="395961.Cyan7425_0875"/>
<dbReference type="GO" id="GO:0015979">
    <property type="term" value="P:photosynthesis"/>
    <property type="evidence" value="ECO:0007669"/>
    <property type="project" value="UniProtKB-KW"/>
</dbReference>
<dbReference type="GO" id="GO:0042651">
    <property type="term" value="C:thylakoid membrane"/>
    <property type="evidence" value="ECO:0007669"/>
    <property type="project" value="InterPro"/>
</dbReference>
<protein>
    <submittedName>
        <fullName evidence="10">Photosystem I reaction center subunit PsaK</fullName>
    </submittedName>
</protein>
<dbReference type="InterPro" id="IPR000549">
    <property type="entry name" value="PSI_PsaG/PsaK"/>
</dbReference>
<keyword evidence="4 9" id="KW-0812">Transmembrane</keyword>
<evidence type="ECO:0000256" key="4">
    <source>
        <dbReference type="ARBA" id="ARBA00022692"/>
    </source>
</evidence>
<gene>
    <name evidence="10" type="ordered locus">Cyan7425_0875</name>
</gene>
<dbReference type="InterPro" id="IPR037101">
    <property type="entry name" value="PSI_PsaK_bact"/>
</dbReference>
<dbReference type="InterPro" id="IPR017492">
    <property type="entry name" value="PSI_PsaK"/>
</dbReference>
<dbReference type="NCBIfam" id="NF009693">
    <property type="entry name" value="PRK13216.1"/>
    <property type="match status" value="1"/>
</dbReference>
<evidence type="ECO:0000256" key="7">
    <source>
        <dbReference type="ARBA" id="ARBA00023078"/>
    </source>
</evidence>
<evidence type="ECO:0000256" key="8">
    <source>
        <dbReference type="ARBA" id="ARBA00023136"/>
    </source>
</evidence>
<dbReference type="NCBIfam" id="TIGR03049">
    <property type="entry name" value="PS_I_psaK"/>
    <property type="match status" value="1"/>
</dbReference>
<dbReference type="SUPFAM" id="SSF81563">
    <property type="entry name" value="Photosystem I reaction center subunit X, PsaK"/>
    <property type="match status" value="1"/>
</dbReference>